<comment type="caution">
    <text evidence="2">The sequence shown here is derived from an EMBL/GenBank/DDBJ whole genome shotgun (WGS) entry which is preliminary data.</text>
</comment>
<feature type="domain" description="Spore protein YkvP/CgeB glycosyl transferase-like" evidence="1">
    <location>
        <begin position="258"/>
        <end position="369"/>
    </location>
</feature>
<sequence length="381" mass="45475">MRIYLSCLQSTIVHPIPAYQFWQFYFKKGIEEAGHEWIETPEIDWAKALVCNNRFMLDEWKSETWEKVIKDIESKHTKRAIDIFLSYFYPVHVDIQAIKYIQKLGIPCVNFFCDNVREFKKVPKEYHCFDLNWVPEYKALEMYKNAKLSYLHLPMPVWVNRFNRDSTYKEIYKPTFIGSYDKQRGQLFYKVIQNYKDIELRGPGWNEKIIEKNNYKNISSKLYNQLDFIKKHSIKAYFNKIRCSFEKPIDKAIFNDFLKESVYNEEYFSVSKNAIITIGVNRYPSFYFPSNKPDTYSRLRDIEAPMLGACYLTEWTEGLDQMYEIGKEIETFTSAEELIEKIEDLLKHPNKREKLRKNGQIKALANHSIPMSLNKIKDALK</sequence>
<proteinExistence type="predicted"/>
<accession>A0ABT8RCG6</accession>
<evidence type="ECO:0000259" key="1">
    <source>
        <dbReference type="Pfam" id="PF13524"/>
    </source>
</evidence>
<gene>
    <name evidence="2" type="ORF">Q0590_26175</name>
</gene>
<evidence type="ECO:0000313" key="3">
    <source>
        <dbReference type="Proteomes" id="UP001168528"/>
    </source>
</evidence>
<dbReference type="InterPro" id="IPR055259">
    <property type="entry name" value="YkvP/CgeB_Glyco_trans-like"/>
</dbReference>
<dbReference type="Proteomes" id="UP001168528">
    <property type="component" value="Unassembled WGS sequence"/>
</dbReference>
<dbReference type="EMBL" id="JAUKPO010000022">
    <property type="protein sequence ID" value="MDO1449793.1"/>
    <property type="molecule type" value="Genomic_DNA"/>
</dbReference>
<dbReference type="Pfam" id="PF13524">
    <property type="entry name" value="Glyco_trans_1_2"/>
    <property type="match status" value="1"/>
</dbReference>
<keyword evidence="3" id="KW-1185">Reference proteome</keyword>
<reference evidence="2" key="1">
    <citation type="submission" date="2023-07" db="EMBL/GenBank/DDBJ databases">
        <title>The genome sequence of Rhodocytophaga aerolata KACC 12507.</title>
        <authorList>
            <person name="Zhang X."/>
        </authorList>
    </citation>
    <scope>NUCLEOTIDE SEQUENCE</scope>
    <source>
        <strain evidence="2">KACC 12507</strain>
    </source>
</reference>
<evidence type="ECO:0000313" key="2">
    <source>
        <dbReference type="EMBL" id="MDO1449793.1"/>
    </source>
</evidence>
<name>A0ABT8RCG6_9BACT</name>
<protein>
    <submittedName>
        <fullName evidence="2">Glycosyltransferase</fullName>
    </submittedName>
</protein>
<organism evidence="2 3">
    <name type="scientific">Rhodocytophaga aerolata</name>
    <dbReference type="NCBI Taxonomy" id="455078"/>
    <lineage>
        <taxon>Bacteria</taxon>
        <taxon>Pseudomonadati</taxon>
        <taxon>Bacteroidota</taxon>
        <taxon>Cytophagia</taxon>
        <taxon>Cytophagales</taxon>
        <taxon>Rhodocytophagaceae</taxon>
        <taxon>Rhodocytophaga</taxon>
    </lineage>
</organism>
<dbReference type="RefSeq" id="WP_302040596.1">
    <property type="nucleotide sequence ID" value="NZ_JAUKPO010000022.1"/>
</dbReference>